<feature type="region of interest" description="Disordered" evidence="1">
    <location>
        <begin position="425"/>
        <end position="458"/>
    </location>
</feature>
<keyword evidence="4" id="KW-1185">Reference proteome</keyword>
<dbReference type="Proteomes" id="UP000271241">
    <property type="component" value="Unassembled WGS sequence"/>
</dbReference>
<accession>A0A4P9XQS1</accession>
<evidence type="ECO:0000313" key="3">
    <source>
        <dbReference type="EMBL" id="RKP08395.1"/>
    </source>
</evidence>
<reference evidence="4" key="1">
    <citation type="journal article" date="2018" name="Nat. Microbiol.">
        <title>Leveraging single-cell genomics to expand the fungal tree of life.</title>
        <authorList>
            <person name="Ahrendt S.R."/>
            <person name="Quandt C.A."/>
            <person name="Ciobanu D."/>
            <person name="Clum A."/>
            <person name="Salamov A."/>
            <person name="Andreopoulos B."/>
            <person name="Cheng J.F."/>
            <person name="Woyke T."/>
            <person name="Pelin A."/>
            <person name="Henrissat B."/>
            <person name="Reynolds N.K."/>
            <person name="Benny G.L."/>
            <person name="Smith M.E."/>
            <person name="James T.Y."/>
            <person name="Grigoriev I.V."/>
        </authorList>
    </citation>
    <scope>NUCLEOTIDE SEQUENCE [LARGE SCALE GENOMIC DNA]</scope>
    <source>
        <strain evidence="4">RSA 1356</strain>
    </source>
</reference>
<sequence>MDMYPFTVALHSISLALCFPFAFSQYRLRNWTLLALTFPVTLLHTLLLTGFVIWGKSVDGLKPWECALRKGIYVYACQGIYLLSAIVIIRLWMITYGYEAPDTQSVRYLERRFAIVGLLIPLAPALFASAPQWISGNYTSDIARLNKCSAGYIHTWQVFASGSVFTILPTGVSLIALGAICMRLFFLLRHRDVLVPQSQSRRALYAALSTLLRVLLLCVSVGATELYYICADFIAVMHDADDKSEKSSVGHFLISIWGMLLFLVFGTSRLSRSALRGRLPRDTQGNADNDRVYAGTSHKPEPYGDELDDSWAQETPQATSKSRGLTGSRKPTLPSITMTKSSRGKSVMRISLLRIRAGSKASKATSNDAAYSRSVEEDRCSRMAAVARLSSMEERSYGGVSANAHAGRPAFAGEMLTVCPPKSASAHQRRGQHDQGLFSPDELSIHDAAPDPSARPGAIKSNVLKVTIPRAPAPCYVQGDDPAVRRS</sequence>
<feature type="compositionally biased region" description="Polar residues" evidence="1">
    <location>
        <begin position="312"/>
        <end position="325"/>
    </location>
</feature>
<dbReference type="AlphaFoldDB" id="A0A4P9XQS1"/>
<name>A0A4P9XQS1_9FUNG</name>
<feature type="transmembrane region" description="Helical" evidence="2">
    <location>
        <begin position="154"/>
        <end position="182"/>
    </location>
</feature>
<gene>
    <name evidence="3" type="ORF">THASP1DRAFT_23605</name>
</gene>
<dbReference type="OrthoDB" id="10483795at2759"/>
<feature type="transmembrane region" description="Helical" evidence="2">
    <location>
        <begin position="203"/>
        <end position="229"/>
    </location>
</feature>
<feature type="transmembrane region" description="Helical" evidence="2">
    <location>
        <begin position="72"/>
        <end position="92"/>
    </location>
</feature>
<feature type="transmembrane region" description="Helical" evidence="2">
    <location>
        <begin position="31"/>
        <end position="52"/>
    </location>
</feature>
<keyword evidence="2" id="KW-1133">Transmembrane helix</keyword>
<feature type="region of interest" description="Disordered" evidence="1">
    <location>
        <begin position="279"/>
        <end position="345"/>
    </location>
</feature>
<feature type="transmembrane region" description="Helical" evidence="2">
    <location>
        <begin position="113"/>
        <end position="134"/>
    </location>
</feature>
<feature type="transmembrane region" description="Helical" evidence="2">
    <location>
        <begin position="6"/>
        <end position="24"/>
    </location>
</feature>
<feature type="transmembrane region" description="Helical" evidence="2">
    <location>
        <begin position="249"/>
        <end position="268"/>
    </location>
</feature>
<protein>
    <submittedName>
        <fullName evidence="3">Uncharacterized protein</fullName>
    </submittedName>
</protein>
<dbReference type="EMBL" id="KZ992607">
    <property type="protein sequence ID" value="RKP08395.1"/>
    <property type="molecule type" value="Genomic_DNA"/>
</dbReference>
<evidence type="ECO:0000256" key="1">
    <source>
        <dbReference type="SAM" id="MobiDB-lite"/>
    </source>
</evidence>
<evidence type="ECO:0000256" key="2">
    <source>
        <dbReference type="SAM" id="Phobius"/>
    </source>
</evidence>
<evidence type="ECO:0000313" key="4">
    <source>
        <dbReference type="Proteomes" id="UP000271241"/>
    </source>
</evidence>
<proteinExistence type="predicted"/>
<keyword evidence="2" id="KW-0472">Membrane</keyword>
<keyword evidence="2" id="KW-0812">Transmembrane</keyword>
<organism evidence="3 4">
    <name type="scientific">Thamnocephalis sphaerospora</name>
    <dbReference type="NCBI Taxonomy" id="78915"/>
    <lineage>
        <taxon>Eukaryota</taxon>
        <taxon>Fungi</taxon>
        <taxon>Fungi incertae sedis</taxon>
        <taxon>Zoopagomycota</taxon>
        <taxon>Zoopagomycotina</taxon>
        <taxon>Zoopagomycetes</taxon>
        <taxon>Zoopagales</taxon>
        <taxon>Sigmoideomycetaceae</taxon>
        <taxon>Thamnocephalis</taxon>
    </lineage>
</organism>